<dbReference type="AlphaFoldDB" id="A0A1E1EZQ5"/>
<dbReference type="EMBL" id="AP017655">
    <property type="protein sequence ID" value="BAV63739.1"/>
    <property type="molecule type" value="Genomic_DNA"/>
</dbReference>
<name>A0A1E1EZQ5_9SPHN</name>
<dbReference type="Gene3D" id="3.30.300.250">
    <property type="match status" value="1"/>
</dbReference>
<proteinExistence type="predicted"/>
<accession>A0A1E1EZQ5</accession>
<evidence type="ECO:0000313" key="2">
    <source>
        <dbReference type="Proteomes" id="UP000218272"/>
    </source>
</evidence>
<gene>
    <name evidence="1" type="ORF">SCLO_1006990</name>
</gene>
<sequence>MAMGSGMVHCNTMDMGGASQSDDGYALGQGIGALIARGRENSFRKKVGQMLANGDCEGAARFALEKGRLELGADIAKSCKPAPPMASAYINKPPAGGSAAQPASISSAQLESYLRNTAASIQTPVAIDDVTTVSRVEAIGSQLLLTANISKEGMGFTEDQRIRLVNNICAFDGSQPLMQAGASIRIVYIGKDGRQIGSAMATRQQCGF</sequence>
<protein>
    <submittedName>
        <fullName evidence="1">Uncharacterized protein</fullName>
    </submittedName>
</protein>
<organism evidence="1 2">
    <name type="scientific">Sphingobium cloacae</name>
    <dbReference type="NCBI Taxonomy" id="120107"/>
    <lineage>
        <taxon>Bacteria</taxon>
        <taxon>Pseudomonadati</taxon>
        <taxon>Pseudomonadota</taxon>
        <taxon>Alphaproteobacteria</taxon>
        <taxon>Sphingomonadales</taxon>
        <taxon>Sphingomonadaceae</taxon>
        <taxon>Sphingobium</taxon>
    </lineage>
</organism>
<dbReference type="KEGG" id="sclo:SCLO_1006990"/>
<keyword evidence="2" id="KW-1185">Reference proteome</keyword>
<dbReference type="Proteomes" id="UP000218272">
    <property type="component" value="Chromosome SCLO_1"/>
</dbReference>
<evidence type="ECO:0000313" key="1">
    <source>
        <dbReference type="EMBL" id="BAV63739.1"/>
    </source>
</evidence>
<reference evidence="1 2" key="1">
    <citation type="submission" date="2016-10" db="EMBL/GenBank/DDBJ databases">
        <title>Complete Genome Sequence of the Nonylphenol-Degrading Bacterium Sphingobium cloacae JCM 10874T.</title>
        <authorList>
            <person name="Ootsuka M."/>
            <person name="Nishizawa T."/>
            <person name="Ohta H."/>
        </authorList>
    </citation>
    <scope>NUCLEOTIDE SEQUENCE [LARGE SCALE GENOMIC DNA]</scope>
    <source>
        <strain evidence="1 2">JCM 10874</strain>
    </source>
</reference>